<name>A0AAD9N4C9_9ANNE</name>
<dbReference type="AlphaFoldDB" id="A0AAD9N4C9"/>
<comment type="caution">
    <text evidence="1">The sequence shown here is derived from an EMBL/GenBank/DDBJ whole genome shotgun (WGS) entry which is preliminary data.</text>
</comment>
<sequence length="64" mass="7242">MNPSGGVQPTPRRSLRKRTQPNWMASGEFVYAQLATIDESTDNTSVLHILLIFSSISKRRLLVR</sequence>
<proteinExistence type="predicted"/>
<organism evidence="1 2">
    <name type="scientific">Paralvinella palmiformis</name>
    <dbReference type="NCBI Taxonomy" id="53620"/>
    <lineage>
        <taxon>Eukaryota</taxon>
        <taxon>Metazoa</taxon>
        <taxon>Spiralia</taxon>
        <taxon>Lophotrochozoa</taxon>
        <taxon>Annelida</taxon>
        <taxon>Polychaeta</taxon>
        <taxon>Sedentaria</taxon>
        <taxon>Canalipalpata</taxon>
        <taxon>Terebellida</taxon>
        <taxon>Terebelliformia</taxon>
        <taxon>Alvinellidae</taxon>
        <taxon>Paralvinella</taxon>
    </lineage>
</organism>
<keyword evidence="2" id="KW-1185">Reference proteome</keyword>
<accession>A0AAD9N4C9</accession>
<gene>
    <name evidence="1" type="ORF">LSH36_252g02029</name>
</gene>
<evidence type="ECO:0000313" key="2">
    <source>
        <dbReference type="Proteomes" id="UP001208570"/>
    </source>
</evidence>
<evidence type="ECO:0000313" key="1">
    <source>
        <dbReference type="EMBL" id="KAK2154973.1"/>
    </source>
</evidence>
<protein>
    <submittedName>
        <fullName evidence="1">Uncharacterized protein</fullName>
    </submittedName>
</protein>
<dbReference type="Proteomes" id="UP001208570">
    <property type="component" value="Unassembled WGS sequence"/>
</dbReference>
<dbReference type="EMBL" id="JAODUP010000252">
    <property type="protein sequence ID" value="KAK2154973.1"/>
    <property type="molecule type" value="Genomic_DNA"/>
</dbReference>
<reference evidence="1" key="1">
    <citation type="journal article" date="2023" name="Mol. Biol. Evol.">
        <title>Third-Generation Sequencing Reveals the Adaptive Role of the Epigenome in Three Deep-Sea Polychaetes.</title>
        <authorList>
            <person name="Perez M."/>
            <person name="Aroh O."/>
            <person name="Sun Y."/>
            <person name="Lan Y."/>
            <person name="Juniper S.K."/>
            <person name="Young C.R."/>
            <person name="Angers B."/>
            <person name="Qian P.Y."/>
        </authorList>
    </citation>
    <scope>NUCLEOTIDE SEQUENCE</scope>
    <source>
        <strain evidence="1">P08H-3</strain>
    </source>
</reference>